<dbReference type="Pfam" id="PF07690">
    <property type="entry name" value="MFS_1"/>
    <property type="match status" value="1"/>
</dbReference>
<feature type="transmembrane region" description="Helical" evidence="5">
    <location>
        <begin position="123"/>
        <end position="140"/>
    </location>
</feature>
<evidence type="ECO:0000259" key="6">
    <source>
        <dbReference type="PROSITE" id="PS50850"/>
    </source>
</evidence>
<dbReference type="RefSeq" id="WP_369185895.1">
    <property type="nucleotide sequence ID" value="NZ_CP163445.1"/>
</dbReference>
<evidence type="ECO:0000256" key="5">
    <source>
        <dbReference type="SAM" id="Phobius"/>
    </source>
</evidence>
<evidence type="ECO:0000256" key="1">
    <source>
        <dbReference type="ARBA" id="ARBA00004651"/>
    </source>
</evidence>
<feature type="transmembrane region" description="Helical" evidence="5">
    <location>
        <begin position="60"/>
        <end position="78"/>
    </location>
</feature>
<accession>A0AB39TXN7</accession>
<proteinExistence type="predicted"/>
<evidence type="ECO:0000313" key="7">
    <source>
        <dbReference type="EMBL" id="XDQ83870.1"/>
    </source>
</evidence>
<dbReference type="PROSITE" id="PS50850">
    <property type="entry name" value="MFS"/>
    <property type="match status" value="1"/>
</dbReference>
<name>A0AB39TXN7_9ACTN</name>
<keyword evidence="3 5" id="KW-1133">Transmembrane helix</keyword>
<organism evidence="7">
    <name type="scientific">Streptomyces sp. Y1</name>
    <dbReference type="NCBI Taxonomy" id="3238634"/>
    <lineage>
        <taxon>Bacteria</taxon>
        <taxon>Bacillati</taxon>
        <taxon>Actinomycetota</taxon>
        <taxon>Actinomycetes</taxon>
        <taxon>Kitasatosporales</taxon>
        <taxon>Streptomycetaceae</taxon>
        <taxon>Streptomyces</taxon>
    </lineage>
</organism>
<feature type="transmembrane region" description="Helical" evidence="5">
    <location>
        <begin position="269"/>
        <end position="287"/>
    </location>
</feature>
<feature type="transmembrane region" description="Helical" evidence="5">
    <location>
        <begin position="293"/>
        <end position="312"/>
    </location>
</feature>
<dbReference type="EMBL" id="CP163445">
    <property type="protein sequence ID" value="XDQ83870.1"/>
    <property type="molecule type" value="Genomic_DNA"/>
</dbReference>
<dbReference type="InterPro" id="IPR036259">
    <property type="entry name" value="MFS_trans_sf"/>
</dbReference>
<feature type="transmembrane region" description="Helical" evidence="5">
    <location>
        <begin position="236"/>
        <end position="257"/>
    </location>
</feature>
<dbReference type="AlphaFoldDB" id="A0AB39TXN7"/>
<evidence type="ECO:0000256" key="4">
    <source>
        <dbReference type="ARBA" id="ARBA00023136"/>
    </source>
</evidence>
<sequence length="392" mass="38337">MFAVDGFLFAAWVVRIPDVRSQVHASHSALGLALLCLSIGAVLTMPAVGRLCLRYGSRPVTVGSLTLLSLAVALPAHAHSVTSLGAALLLFGAGYGGANVAMNSAAVDLVAQLRRPVMPSFHAGYSLGGLLGAGLGGLLADRLTTAWALALGGALGLAVTAGAGAALLRSPAAPMVAPDNGAAEPGGGRRPRRTGAGHVRLLVLLLGLTALCTAYGEGAIADWTTLHLTDDVHTGAGTAAAGYAAYAFAMTSGRVGGTWLSIRLGQTRLMLLGGLLAAAGMLLAALAPAAAPAIGGFVLVGLGLANLFPLAIARAGTAGGPQGVALASTLGYGGMLIGPVVIGFLADAVGLPLALTTVAVAASAAALLPLAVGGGAVAARRRAGDRTAPGEG</sequence>
<evidence type="ECO:0000256" key="2">
    <source>
        <dbReference type="ARBA" id="ARBA00022692"/>
    </source>
</evidence>
<feature type="domain" description="Major facilitator superfamily (MFS) profile" evidence="6">
    <location>
        <begin position="1"/>
        <end position="377"/>
    </location>
</feature>
<dbReference type="InterPro" id="IPR011701">
    <property type="entry name" value="MFS"/>
</dbReference>
<feature type="transmembrane region" description="Helical" evidence="5">
    <location>
        <begin position="146"/>
        <end position="168"/>
    </location>
</feature>
<keyword evidence="4 5" id="KW-0472">Membrane</keyword>
<reference evidence="7" key="1">
    <citation type="submission" date="2024-07" db="EMBL/GenBank/DDBJ databases">
        <authorList>
            <person name="Yu S.T."/>
        </authorList>
    </citation>
    <scope>NUCLEOTIDE SEQUENCE</scope>
    <source>
        <strain evidence="7">Y1</strain>
    </source>
</reference>
<dbReference type="PANTHER" id="PTHR23514">
    <property type="entry name" value="BYPASS OF STOP CODON PROTEIN 6"/>
    <property type="match status" value="1"/>
</dbReference>
<dbReference type="SUPFAM" id="SSF103473">
    <property type="entry name" value="MFS general substrate transporter"/>
    <property type="match status" value="1"/>
</dbReference>
<feature type="transmembrane region" description="Helical" evidence="5">
    <location>
        <begin position="199"/>
        <end position="216"/>
    </location>
</feature>
<dbReference type="InterPro" id="IPR020846">
    <property type="entry name" value="MFS_dom"/>
</dbReference>
<feature type="transmembrane region" description="Helical" evidence="5">
    <location>
        <begin position="84"/>
        <end position="111"/>
    </location>
</feature>
<dbReference type="Gene3D" id="1.20.1250.20">
    <property type="entry name" value="MFS general substrate transporter like domains"/>
    <property type="match status" value="1"/>
</dbReference>
<comment type="subcellular location">
    <subcellularLocation>
        <location evidence="1">Cell membrane</location>
        <topology evidence="1">Multi-pass membrane protein</topology>
    </subcellularLocation>
</comment>
<dbReference type="GO" id="GO:0005886">
    <property type="term" value="C:plasma membrane"/>
    <property type="evidence" value="ECO:0007669"/>
    <property type="project" value="UniProtKB-SubCell"/>
</dbReference>
<evidence type="ECO:0000256" key="3">
    <source>
        <dbReference type="ARBA" id="ARBA00022989"/>
    </source>
</evidence>
<protein>
    <submittedName>
        <fullName evidence="7">MFS transporter</fullName>
    </submittedName>
</protein>
<gene>
    <name evidence="7" type="ORF">AB2U05_04520</name>
</gene>
<dbReference type="PANTHER" id="PTHR23514:SF13">
    <property type="entry name" value="INNER MEMBRANE PROTEIN YBJJ"/>
    <property type="match status" value="1"/>
</dbReference>
<dbReference type="InterPro" id="IPR051788">
    <property type="entry name" value="MFS_Transporter"/>
</dbReference>
<feature type="transmembrane region" description="Helical" evidence="5">
    <location>
        <begin position="324"/>
        <end position="346"/>
    </location>
</feature>
<dbReference type="GO" id="GO:0022857">
    <property type="term" value="F:transmembrane transporter activity"/>
    <property type="evidence" value="ECO:0007669"/>
    <property type="project" value="InterPro"/>
</dbReference>
<feature type="transmembrane region" description="Helical" evidence="5">
    <location>
        <begin position="29"/>
        <end position="48"/>
    </location>
</feature>
<feature type="transmembrane region" description="Helical" evidence="5">
    <location>
        <begin position="358"/>
        <end position="379"/>
    </location>
</feature>
<keyword evidence="2 5" id="KW-0812">Transmembrane</keyword>